<feature type="transmembrane region" description="Helical" evidence="5">
    <location>
        <begin position="652"/>
        <end position="674"/>
    </location>
</feature>
<dbReference type="InterPro" id="IPR049456">
    <property type="entry name" value="Anoctamin_N_fung"/>
</dbReference>
<dbReference type="GO" id="GO:0016020">
    <property type="term" value="C:membrane"/>
    <property type="evidence" value="ECO:0007669"/>
    <property type="project" value="UniProtKB-SubCell"/>
</dbReference>
<keyword evidence="2 5" id="KW-0812">Transmembrane</keyword>
<dbReference type="AlphaFoldDB" id="A0AAW0GF83"/>
<evidence type="ECO:0000313" key="9">
    <source>
        <dbReference type="Proteomes" id="UP001385951"/>
    </source>
</evidence>
<evidence type="ECO:0000256" key="3">
    <source>
        <dbReference type="ARBA" id="ARBA00022989"/>
    </source>
</evidence>
<evidence type="ECO:0000256" key="1">
    <source>
        <dbReference type="ARBA" id="ARBA00004141"/>
    </source>
</evidence>
<keyword evidence="9" id="KW-1185">Reference proteome</keyword>
<feature type="transmembrane region" description="Helical" evidence="5">
    <location>
        <begin position="597"/>
        <end position="622"/>
    </location>
</feature>
<comment type="caution">
    <text evidence="8">The sequence shown here is derived from an EMBL/GenBank/DDBJ whole genome shotgun (WGS) entry which is preliminary data.</text>
</comment>
<evidence type="ECO:0000256" key="4">
    <source>
        <dbReference type="ARBA" id="ARBA00023136"/>
    </source>
</evidence>
<dbReference type="InterPro" id="IPR049452">
    <property type="entry name" value="Anoctamin_TM"/>
</dbReference>
<keyword evidence="4 5" id="KW-0472">Membrane</keyword>
<sequence>MPPRVDLVIVFNASPGKTFSRSHARQVAQQAEQQYVKLLDALQKGALRAVGKRGEREGQLLVLVSCPGPLLKRLAFRERHSDFVSGLPSKHPVGGEDLESTPLSPADSLRLIHSYITASEEDGGLGVAPQSDEWNRVESIMALHDHAFNDAWIRSWTTSQLGFVKFDQIKEQFGESVALYFSFLSTYTKALIGVSALGTGFYFLAEPYSTVYSSLLVLWSITFVEWWRIKQRVLSVRWGTRGSFRVEKRRAHYKPIAWWKRDLRMVTSIPVILFFAAILASLLTGIFVFEAFVTQLYNGPGHRLIGFSPTILFTAIVPRVLGIYHSYAVRLTNWENHGRHSSHEASLTIKTFSLSAIVAYLGLALSAFVYVPFGEEVMTFVQTYLFHRNTTGVKSWASSVLSTFGVGPTSTLAASATSEGIPKQTSKGFWETDGMNARSKLNPSRLQDQMFAFTVTNQVVNTFLEIGLPFVLRAVDSFRNGRGLSFSAPTSITSSAKKKRVMFEDEASGSEVAKNANGKEEREFMESIRREVALPEYSLFVDYSEMVTQFGYVALWSTIWPLAPVMSLINNWLELRSDAFKIAVHARRPIPSRTDTIGPWLDTLTFLTWLAALTNSALIYLFRPTDHCKPIGTSLEKHHSHLNDGDSSTRELVFSAMLVALAASHGYMIVRVVVRHVLERLLWKGSKEEKEAERLETVVKVQYLKSLGVADVREEKRGLAEKVGPSEDEEITDGVKAFWEFDEGLDEIQRVLKDA</sequence>
<dbReference type="GO" id="GO:0032541">
    <property type="term" value="C:cortical endoplasmic reticulum"/>
    <property type="evidence" value="ECO:0007669"/>
    <property type="project" value="TreeGrafter"/>
</dbReference>
<evidence type="ECO:0000313" key="8">
    <source>
        <dbReference type="EMBL" id="KAK7687670.1"/>
    </source>
</evidence>
<dbReference type="InterPro" id="IPR007632">
    <property type="entry name" value="Anoctamin"/>
</dbReference>
<dbReference type="Pfam" id="PF04547">
    <property type="entry name" value="Anoctamin"/>
    <property type="match status" value="1"/>
</dbReference>
<feature type="transmembrane region" description="Helical" evidence="5">
    <location>
        <begin position="269"/>
        <end position="292"/>
    </location>
</feature>
<feature type="transmembrane region" description="Helical" evidence="5">
    <location>
        <begin position="347"/>
        <end position="371"/>
    </location>
</feature>
<dbReference type="Pfam" id="PF20877">
    <property type="entry name" value="Anoctamin_N"/>
    <property type="match status" value="1"/>
</dbReference>
<dbReference type="PANTHER" id="PTHR12308">
    <property type="entry name" value="ANOCTAMIN"/>
    <property type="match status" value="1"/>
</dbReference>
<organism evidence="8 9">
    <name type="scientific">Cerrena zonata</name>
    <dbReference type="NCBI Taxonomy" id="2478898"/>
    <lineage>
        <taxon>Eukaryota</taxon>
        <taxon>Fungi</taxon>
        <taxon>Dikarya</taxon>
        <taxon>Basidiomycota</taxon>
        <taxon>Agaricomycotina</taxon>
        <taxon>Agaricomycetes</taxon>
        <taxon>Polyporales</taxon>
        <taxon>Cerrenaceae</taxon>
        <taxon>Cerrena</taxon>
    </lineage>
</organism>
<evidence type="ECO:0000259" key="7">
    <source>
        <dbReference type="Pfam" id="PF20877"/>
    </source>
</evidence>
<evidence type="ECO:0008006" key="10">
    <source>
        <dbReference type="Google" id="ProtNLM"/>
    </source>
</evidence>
<dbReference type="EMBL" id="JASBNA010000012">
    <property type="protein sequence ID" value="KAK7687670.1"/>
    <property type="molecule type" value="Genomic_DNA"/>
</dbReference>
<dbReference type="GO" id="GO:0005254">
    <property type="term" value="F:chloride channel activity"/>
    <property type="evidence" value="ECO:0007669"/>
    <property type="project" value="TreeGrafter"/>
</dbReference>
<dbReference type="Proteomes" id="UP001385951">
    <property type="component" value="Unassembled WGS sequence"/>
</dbReference>
<feature type="domain" description="Anoctamin transmembrane" evidence="6">
    <location>
        <begin position="169"/>
        <end position="681"/>
    </location>
</feature>
<feature type="domain" description="Anoctamin alpha-beta plait" evidence="7">
    <location>
        <begin position="5"/>
        <end position="137"/>
    </location>
</feature>
<name>A0AAW0GF83_9APHY</name>
<proteinExistence type="predicted"/>
<feature type="transmembrane region" description="Helical" evidence="5">
    <location>
        <begin position="177"/>
        <end position="204"/>
    </location>
</feature>
<gene>
    <name evidence="8" type="ORF">QCA50_008885</name>
</gene>
<feature type="transmembrane region" description="Helical" evidence="5">
    <location>
        <begin position="304"/>
        <end position="327"/>
    </location>
</feature>
<feature type="transmembrane region" description="Helical" evidence="5">
    <location>
        <begin position="210"/>
        <end position="227"/>
    </location>
</feature>
<comment type="subcellular location">
    <subcellularLocation>
        <location evidence="1">Membrane</location>
        <topology evidence="1">Multi-pass membrane protein</topology>
    </subcellularLocation>
</comment>
<dbReference type="PANTHER" id="PTHR12308:SF73">
    <property type="entry name" value="ANOCTAMIN"/>
    <property type="match status" value="1"/>
</dbReference>
<evidence type="ECO:0000256" key="5">
    <source>
        <dbReference type="SAM" id="Phobius"/>
    </source>
</evidence>
<evidence type="ECO:0000256" key="2">
    <source>
        <dbReference type="ARBA" id="ARBA00022692"/>
    </source>
</evidence>
<accession>A0AAW0GF83</accession>
<reference evidence="8 9" key="1">
    <citation type="submission" date="2022-09" db="EMBL/GenBank/DDBJ databases">
        <authorList>
            <person name="Palmer J.M."/>
        </authorList>
    </citation>
    <scope>NUCLEOTIDE SEQUENCE [LARGE SCALE GENOMIC DNA]</scope>
    <source>
        <strain evidence="8 9">DSM 7382</strain>
    </source>
</reference>
<evidence type="ECO:0000259" key="6">
    <source>
        <dbReference type="Pfam" id="PF04547"/>
    </source>
</evidence>
<protein>
    <recommendedName>
        <fullName evidence="10">DUF590-domain-containing protein</fullName>
    </recommendedName>
</protein>
<keyword evidence="3 5" id="KW-1133">Transmembrane helix</keyword>